<dbReference type="Pfam" id="PF00892">
    <property type="entry name" value="EamA"/>
    <property type="match status" value="2"/>
</dbReference>
<protein>
    <submittedName>
        <fullName evidence="7">DMT family transporter</fullName>
    </submittedName>
</protein>
<evidence type="ECO:0000256" key="4">
    <source>
        <dbReference type="ARBA" id="ARBA00023136"/>
    </source>
</evidence>
<comment type="caution">
    <text evidence="7">The sequence shown here is derived from an EMBL/GenBank/DDBJ whole genome shotgun (WGS) entry which is preliminary data.</text>
</comment>
<dbReference type="Proteomes" id="UP001595724">
    <property type="component" value="Unassembled WGS sequence"/>
</dbReference>
<feature type="transmembrane region" description="Helical" evidence="5">
    <location>
        <begin position="42"/>
        <end position="60"/>
    </location>
</feature>
<evidence type="ECO:0000259" key="6">
    <source>
        <dbReference type="Pfam" id="PF00892"/>
    </source>
</evidence>
<feature type="domain" description="EamA" evidence="6">
    <location>
        <begin position="152"/>
        <end position="287"/>
    </location>
</feature>
<evidence type="ECO:0000256" key="1">
    <source>
        <dbReference type="ARBA" id="ARBA00004141"/>
    </source>
</evidence>
<evidence type="ECO:0000256" key="2">
    <source>
        <dbReference type="ARBA" id="ARBA00022692"/>
    </source>
</evidence>
<proteinExistence type="predicted"/>
<gene>
    <name evidence="7" type="ORF">ACFOM9_00515</name>
</gene>
<dbReference type="RefSeq" id="WP_386705255.1">
    <property type="nucleotide sequence ID" value="NZ_JBHRYF010000001.1"/>
</dbReference>
<dbReference type="InterPro" id="IPR037185">
    <property type="entry name" value="EmrE-like"/>
</dbReference>
<feature type="transmembrane region" description="Helical" evidence="5">
    <location>
        <begin position="96"/>
        <end position="115"/>
    </location>
</feature>
<comment type="subcellular location">
    <subcellularLocation>
        <location evidence="1">Membrane</location>
        <topology evidence="1">Multi-pass membrane protein</topology>
    </subcellularLocation>
</comment>
<dbReference type="PANTHER" id="PTHR32322">
    <property type="entry name" value="INNER MEMBRANE TRANSPORTER"/>
    <property type="match status" value="1"/>
</dbReference>
<evidence type="ECO:0000256" key="5">
    <source>
        <dbReference type="SAM" id="Phobius"/>
    </source>
</evidence>
<reference evidence="8" key="1">
    <citation type="journal article" date="2019" name="Int. J. Syst. Evol. Microbiol.">
        <title>The Global Catalogue of Microorganisms (GCM) 10K type strain sequencing project: providing services to taxonomists for standard genome sequencing and annotation.</title>
        <authorList>
            <consortium name="The Broad Institute Genomics Platform"/>
            <consortium name="The Broad Institute Genome Sequencing Center for Infectious Disease"/>
            <person name="Wu L."/>
            <person name="Ma J."/>
        </authorList>
    </citation>
    <scope>NUCLEOTIDE SEQUENCE [LARGE SCALE GENOMIC DNA]</scope>
    <source>
        <strain evidence="8">KCTC 42211</strain>
    </source>
</reference>
<dbReference type="PANTHER" id="PTHR32322:SF9">
    <property type="entry name" value="AMINO-ACID METABOLITE EFFLUX PUMP-RELATED"/>
    <property type="match status" value="1"/>
</dbReference>
<keyword evidence="4 5" id="KW-0472">Membrane</keyword>
<evidence type="ECO:0000313" key="7">
    <source>
        <dbReference type="EMBL" id="MFC3658559.1"/>
    </source>
</evidence>
<dbReference type="SUPFAM" id="SSF103481">
    <property type="entry name" value="Multidrug resistance efflux transporter EmrE"/>
    <property type="match status" value="2"/>
</dbReference>
<keyword evidence="2 5" id="KW-0812">Transmembrane</keyword>
<feature type="transmembrane region" description="Helical" evidence="5">
    <location>
        <begin position="272"/>
        <end position="293"/>
    </location>
</feature>
<feature type="transmembrane region" description="Helical" evidence="5">
    <location>
        <begin position="15"/>
        <end position="36"/>
    </location>
</feature>
<evidence type="ECO:0000313" key="8">
    <source>
        <dbReference type="Proteomes" id="UP001595724"/>
    </source>
</evidence>
<dbReference type="InterPro" id="IPR000620">
    <property type="entry name" value="EamA_dom"/>
</dbReference>
<organism evidence="7 8">
    <name type="scientific">Luteimonas notoginsengisoli</name>
    <dbReference type="NCBI Taxonomy" id="1578200"/>
    <lineage>
        <taxon>Bacteria</taxon>
        <taxon>Pseudomonadati</taxon>
        <taxon>Pseudomonadota</taxon>
        <taxon>Gammaproteobacteria</taxon>
        <taxon>Lysobacterales</taxon>
        <taxon>Lysobacteraceae</taxon>
        <taxon>Luteimonas</taxon>
    </lineage>
</organism>
<keyword evidence="8" id="KW-1185">Reference proteome</keyword>
<accession>A0ABV7UPJ3</accession>
<feature type="transmembrane region" description="Helical" evidence="5">
    <location>
        <begin position="220"/>
        <end position="237"/>
    </location>
</feature>
<keyword evidence="3 5" id="KW-1133">Transmembrane helix</keyword>
<feature type="transmembrane region" description="Helical" evidence="5">
    <location>
        <begin position="122"/>
        <end position="142"/>
    </location>
</feature>
<dbReference type="InterPro" id="IPR050638">
    <property type="entry name" value="AA-Vitamin_Transporters"/>
</dbReference>
<dbReference type="EMBL" id="JBHRYF010000001">
    <property type="protein sequence ID" value="MFC3658559.1"/>
    <property type="molecule type" value="Genomic_DNA"/>
</dbReference>
<feature type="transmembrane region" description="Helical" evidence="5">
    <location>
        <begin position="148"/>
        <end position="169"/>
    </location>
</feature>
<evidence type="ECO:0000256" key="3">
    <source>
        <dbReference type="ARBA" id="ARBA00022989"/>
    </source>
</evidence>
<name>A0ABV7UPJ3_9GAMM</name>
<feature type="transmembrane region" description="Helical" evidence="5">
    <location>
        <begin position="181"/>
        <end position="200"/>
    </location>
</feature>
<feature type="transmembrane region" description="Helical" evidence="5">
    <location>
        <begin position="249"/>
        <end position="266"/>
    </location>
</feature>
<feature type="domain" description="EamA" evidence="6">
    <location>
        <begin position="15"/>
        <end position="140"/>
    </location>
</feature>
<sequence>MGETTVSRGLGSRDLLLALVVCLAWAGSFLFAAFALRELPPLLFAGLRLALLAVAVAPWIRLPDRGQWRALLALGVFNGALNFGLSMASLKLSAGLSAPVIAQQCYVPIASLLAWRLLGERFGWRTGAAIALSFAGVLVLGFDPTVLQAPLALLLMLGSACTIALGTIAMRRLRGVGALNAQGWTAVIGVAPLLLASALFEPEALGAMRAASWVGWSGVAYSALVSSLFGYGLFYVLVQRHPVAQVTPYMLLSPVMAVLLGIVFWGDRPGPALWIGGAMVLGGVLAIALRAVARQRPVPPPEPV</sequence>